<comment type="caution">
    <text evidence="16">The sequence shown here is derived from an EMBL/GenBank/DDBJ whole genome shotgun (WGS) entry which is preliminary data.</text>
</comment>
<evidence type="ECO:0000256" key="6">
    <source>
        <dbReference type="ARBA" id="ARBA00022801"/>
    </source>
</evidence>
<evidence type="ECO:0000256" key="13">
    <source>
        <dbReference type="ARBA" id="ARBA00037969"/>
    </source>
</evidence>
<evidence type="ECO:0000256" key="11">
    <source>
        <dbReference type="ARBA" id="ARBA00023288"/>
    </source>
</evidence>
<dbReference type="InterPro" id="IPR027417">
    <property type="entry name" value="P-loop_NTPase"/>
</dbReference>
<dbReference type="AlphaFoldDB" id="A0A9N8WLL3"/>
<dbReference type="InterPro" id="IPR001806">
    <property type="entry name" value="Small_GTPase"/>
</dbReference>
<dbReference type="Gene3D" id="3.40.50.300">
    <property type="entry name" value="P-loop containing nucleotide triphosphate hydrolases"/>
    <property type="match status" value="1"/>
</dbReference>
<keyword evidence="17" id="KW-1185">Reference proteome</keyword>
<dbReference type="OrthoDB" id="1918363at2759"/>
<dbReference type="PROSITE" id="PS51421">
    <property type="entry name" value="RAS"/>
    <property type="match status" value="1"/>
</dbReference>
<dbReference type="SMART" id="SM00173">
    <property type="entry name" value="RAS"/>
    <property type="match status" value="1"/>
</dbReference>
<keyword evidence="12" id="KW-0636">Prenylation</keyword>
<dbReference type="Pfam" id="PF00071">
    <property type="entry name" value="Ras"/>
    <property type="match status" value="1"/>
</dbReference>
<dbReference type="GO" id="GO:0005643">
    <property type="term" value="C:nuclear pore"/>
    <property type="evidence" value="ECO:0007669"/>
    <property type="project" value="InterPro"/>
</dbReference>
<keyword evidence="10" id="KW-0539">Nucleus</keyword>
<keyword evidence="7" id="KW-0460">Magnesium</keyword>
<dbReference type="PROSITE" id="PS51419">
    <property type="entry name" value="RAB"/>
    <property type="match status" value="1"/>
</dbReference>
<evidence type="ECO:0000256" key="8">
    <source>
        <dbReference type="ARBA" id="ARBA00023134"/>
    </source>
</evidence>
<dbReference type="InterPro" id="IPR007231">
    <property type="entry name" value="Nucleoporin_int_Nup93/Nic96"/>
</dbReference>
<evidence type="ECO:0000256" key="9">
    <source>
        <dbReference type="ARBA" id="ARBA00023136"/>
    </source>
</evidence>
<dbReference type="Pfam" id="PF04097">
    <property type="entry name" value="Nic96"/>
    <property type="match status" value="1"/>
</dbReference>
<dbReference type="PRINTS" id="PR00449">
    <property type="entry name" value="RASTRNSFRMNG"/>
</dbReference>
<comment type="similarity">
    <text evidence="2">Belongs to the nucleoporin interacting component (NIC) family.</text>
</comment>
<keyword evidence="9" id="KW-0472">Membrane</keyword>
<dbReference type="NCBIfam" id="TIGR00231">
    <property type="entry name" value="small_GTP"/>
    <property type="match status" value="1"/>
</dbReference>
<evidence type="ECO:0000256" key="12">
    <source>
        <dbReference type="ARBA" id="ARBA00023289"/>
    </source>
</evidence>
<name>A0A9N8WLL3_9GLOM</name>
<dbReference type="SUPFAM" id="SSF52540">
    <property type="entry name" value="P-loop containing nucleoside triphosphate hydrolases"/>
    <property type="match status" value="1"/>
</dbReference>
<keyword evidence="5" id="KW-0547">Nucleotide-binding</keyword>
<evidence type="ECO:0000256" key="2">
    <source>
        <dbReference type="ARBA" id="ARBA00010186"/>
    </source>
</evidence>
<comment type="catalytic activity">
    <reaction evidence="15">
        <text>GTP + H2O = GDP + phosphate + H(+)</text>
        <dbReference type="Rhea" id="RHEA:19669"/>
        <dbReference type="ChEBI" id="CHEBI:15377"/>
        <dbReference type="ChEBI" id="CHEBI:15378"/>
        <dbReference type="ChEBI" id="CHEBI:37565"/>
        <dbReference type="ChEBI" id="CHEBI:43474"/>
        <dbReference type="ChEBI" id="CHEBI:58189"/>
    </reaction>
    <physiologicalReaction direction="left-to-right" evidence="15">
        <dbReference type="Rhea" id="RHEA:19670"/>
    </physiologicalReaction>
</comment>
<dbReference type="GO" id="GO:0046872">
    <property type="term" value="F:metal ion binding"/>
    <property type="evidence" value="ECO:0007669"/>
    <property type="project" value="UniProtKB-KW"/>
</dbReference>
<dbReference type="Proteomes" id="UP000789706">
    <property type="component" value="Unassembled WGS sequence"/>
</dbReference>
<accession>A0A9N8WLL3</accession>
<dbReference type="SMART" id="SM00174">
    <property type="entry name" value="RHO"/>
    <property type="match status" value="1"/>
</dbReference>
<keyword evidence="4" id="KW-0479">Metal-binding</keyword>
<protein>
    <submittedName>
        <fullName evidence="16">233_t:CDS:1</fullName>
    </submittedName>
</protein>
<dbReference type="InterPro" id="IPR005225">
    <property type="entry name" value="Small_GTP-bd"/>
</dbReference>
<dbReference type="PANTHER" id="PTHR11225:SF4">
    <property type="entry name" value="NUCLEAR PORE COMPLEX PROTEIN NUP93"/>
    <property type="match status" value="1"/>
</dbReference>
<evidence type="ECO:0000313" key="16">
    <source>
        <dbReference type="EMBL" id="CAG8491368.1"/>
    </source>
</evidence>
<evidence type="ECO:0000256" key="14">
    <source>
        <dbReference type="ARBA" id="ARBA00046278"/>
    </source>
</evidence>
<keyword evidence="6" id="KW-0378">Hydrolase</keyword>
<reference evidence="16" key="1">
    <citation type="submission" date="2021-06" db="EMBL/GenBank/DDBJ databases">
        <authorList>
            <person name="Kallberg Y."/>
            <person name="Tangrot J."/>
            <person name="Rosling A."/>
        </authorList>
    </citation>
    <scope>NUCLEOTIDE SEQUENCE</scope>
    <source>
        <strain evidence="16">AZ414A</strain>
    </source>
</reference>
<organism evidence="16 17">
    <name type="scientific">Diversispora eburnea</name>
    <dbReference type="NCBI Taxonomy" id="1213867"/>
    <lineage>
        <taxon>Eukaryota</taxon>
        <taxon>Fungi</taxon>
        <taxon>Fungi incertae sedis</taxon>
        <taxon>Mucoromycota</taxon>
        <taxon>Glomeromycotina</taxon>
        <taxon>Glomeromycetes</taxon>
        <taxon>Diversisporales</taxon>
        <taxon>Diversisporaceae</taxon>
        <taxon>Diversispora</taxon>
    </lineage>
</organism>
<dbReference type="GO" id="GO:0006606">
    <property type="term" value="P:protein import into nucleus"/>
    <property type="evidence" value="ECO:0007669"/>
    <property type="project" value="TreeGrafter"/>
</dbReference>
<evidence type="ECO:0000256" key="1">
    <source>
        <dbReference type="ARBA" id="ARBA00004259"/>
    </source>
</evidence>
<comment type="subcellular location">
    <subcellularLocation>
        <location evidence="14">Endomembrane system</location>
        <topology evidence="14">Lipid-anchor</topology>
        <orientation evidence="14">Cytoplasmic side</orientation>
    </subcellularLocation>
    <subcellularLocation>
        <location evidence="1">Nucleus envelope</location>
    </subcellularLocation>
</comment>
<comment type="similarity">
    <text evidence="13">Belongs to the small GTPase superfamily. Rheb family.</text>
</comment>
<evidence type="ECO:0000256" key="7">
    <source>
        <dbReference type="ARBA" id="ARBA00022842"/>
    </source>
</evidence>
<sequence>MSSPKPRTIAVLGKSTLTIQFVENHFVDSYYPTIENTFNKVIRYRGQEIAAEIIDTAGQDEYSIFNETHAVGIHGYVLVYSITSRQSFEMIKIIRDKILMQTGTESVPIVLVGNKTDLHMQRTLSPEEGKELATQWKCAWTEASAKHNENIRHSTRDISLSCRMNASIQLKQLAERSRNVANSIIDRDLPPIERNLEQIEKQSRKLADKTVKPGETPERKASPYFLANIGIDGDKLAQDVKSINVLGAFEPRVVLPDTDVEKYLDHKHQQTITSIIKDGYTQTIKDYNDHFDRCLHQDWERFKRKVFEELGQHKPMSSKSGIDQTPNIGGSRIVNQPQFSPTPSISNQSYFTPGERRVSFRNDTGTQSNNRHLVYFDVVVKLNDSRLAKIEYGIINEFSNAAKKISLDYKMMQCWQALAYLVGETNVIDGRFTRNPLKQRQFASIYQSPNSSAYKDFCRSLINGAKSYLEEYYRSWSKGYVNSFRDVAMLGGQPSAINMASAVLRAIHRPNGGIPTVNLHMVDNVPMWGHIFILVRQGFYQESLEVARAYQSYFPRQDLQFVTYFSRFVANSNSLLPQDRQKLIAEIKQWTPITFQDKDPYKFIMYQIVAQLEELPQKPQIDNVLPAFEDYMWMKLICIREITPTDETSSDTLTLDSLQKTIRSLGPSHFNHGGKDPIQYFRALLLTAQFERAVQYLYQTDYSEDSVHFAIAHAYYGLLRVPDNGGAMALLVEVGEKKIPYLNFNTLIVQYARSLAKENSPSTAFHYLLLLYLYGNKQTEAGRYQIELCHENIRQLVYDTEAFAELGLIRKYMSLMFIENDNDYTDTIVNVLARQCVEDGKFKSARNLYELTENYEEIMALHVKMLAEYIWISIRCISVQPDTAKELDPQEISRILKDYEKFHVTSRISQNRLKDCRTLLGLVDFIEVYKQKDYVKAVSLIQRLDLFPFEDDLPIIQQKVSAIEAFGDQMKNCIPELLHITMRCMYEYCQQLKEHITRGTPGLNRKYADELFNIQKKAKTLVTFAGYLKSSLLSSDIYHKLHELDIQIRSV</sequence>
<keyword evidence="3" id="KW-0488">Methylation</keyword>
<dbReference type="GO" id="GO:0016973">
    <property type="term" value="P:poly(A)+ mRNA export from nucleus"/>
    <property type="evidence" value="ECO:0007669"/>
    <property type="project" value="TreeGrafter"/>
</dbReference>
<evidence type="ECO:0000256" key="15">
    <source>
        <dbReference type="ARBA" id="ARBA00049117"/>
    </source>
</evidence>
<keyword evidence="8" id="KW-0342">GTP-binding</keyword>
<evidence type="ECO:0000256" key="5">
    <source>
        <dbReference type="ARBA" id="ARBA00022741"/>
    </source>
</evidence>
<dbReference type="GO" id="GO:0003924">
    <property type="term" value="F:GTPase activity"/>
    <property type="evidence" value="ECO:0007669"/>
    <property type="project" value="InterPro"/>
</dbReference>
<dbReference type="EMBL" id="CAJVPK010000303">
    <property type="protein sequence ID" value="CAG8491368.1"/>
    <property type="molecule type" value="Genomic_DNA"/>
</dbReference>
<evidence type="ECO:0000256" key="10">
    <source>
        <dbReference type="ARBA" id="ARBA00023242"/>
    </source>
</evidence>
<dbReference type="GO" id="GO:0005525">
    <property type="term" value="F:GTP binding"/>
    <property type="evidence" value="ECO:0007669"/>
    <property type="project" value="UniProtKB-KW"/>
</dbReference>
<evidence type="ECO:0000256" key="4">
    <source>
        <dbReference type="ARBA" id="ARBA00022723"/>
    </source>
</evidence>
<dbReference type="PANTHER" id="PTHR11225">
    <property type="entry name" value="NUCLEAR PORE COMPLEX PROTEIN NUP93 NUCLEOPORIN NUP93 DEAD EYE PROTEIN"/>
    <property type="match status" value="1"/>
</dbReference>
<evidence type="ECO:0000256" key="3">
    <source>
        <dbReference type="ARBA" id="ARBA00022481"/>
    </source>
</evidence>
<dbReference type="FunFam" id="3.40.50.300:FF:000273">
    <property type="entry name" value="GTP-binding protein Rheb homolog"/>
    <property type="match status" value="1"/>
</dbReference>
<proteinExistence type="inferred from homology"/>
<dbReference type="GO" id="GO:0017056">
    <property type="term" value="F:structural constituent of nuclear pore"/>
    <property type="evidence" value="ECO:0007669"/>
    <property type="project" value="InterPro"/>
</dbReference>
<keyword evidence="11" id="KW-0449">Lipoprotein</keyword>
<evidence type="ECO:0000313" key="17">
    <source>
        <dbReference type="Proteomes" id="UP000789706"/>
    </source>
</evidence>
<dbReference type="SMART" id="SM00175">
    <property type="entry name" value="RAB"/>
    <property type="match status" value="1"/>
</dbReference>
<gene>
    <name evidence="16" type="ORF">DEBURN_LOCUS4195</name>
</gene>